<feature type="region of interest" description="Disordered" evidence="2">
    <location>
        <begin position="214"/>
        <end position="237"/>
    </location>
</feature>
<reference evidence="3" key="2">
    <citation type="submission" date="2020-05" db="UniProtKB">
        <authorList>
            <consortium name="EnsemblMetazoa"/>
        </authorList>
    </citation>
    <scope>IDENTIFICATION</scope>
    <source>
        <strain evidence="3">USDA</strain>
    </source>
</reference>
<dbReference type="Gene3D" id="3.30.40.10">
    <property type="entry name" value="Zinc/RING finger domain, C3HC4 (zinc finger)"/>
    <property type="match status" value="1"/>
</dbReference>
<keyword evidence="1" id="KW-0175">Coiled coil</keyword>
<protein>
    <recommendedName>
        <fullName evidence="5">PHD-type domain-containing protein</fullName>
    </recommendedName>
</protein>
<feature type="region of interest" description="Disordered" evidence="2">
    <location>
        <begin position="172"/>
        <end position="194"/>
    </location>
</feature>
<sequence>MSAAPLVANNGSSSNAASSTMGVPSRDMTGSSLFQYYMESFFKIPREIKNDIIYCQRALKAHIKVHQMVLEVFQQQPDADPQQKKRIIDELESEIYEINAEQNFLLMRLRRVIDEFYKMLKKNGIPTDVNATNAIVSKEIVPYISDGKLDITPFNVMFRNTEEKLIEKYFEVQKDGQEEKPVTPPPPPAPKTEPRCMEVINLDDDGNVIEQKISKPLSRQRAHKRDHPSAGASESGESLLKSVNMGYSGNLPQKSLLKPMNQRVANETVPQAEVKLKTNKNSILDDVYYNQRSKDEKEEKPVELPVSTNVRMSRLNLRQALKRAQAAVRGPTAATATITAFAPPPPPPPPVHTQTTVVASSNQKPAMPKGRPSKATLAAAAAAAAAVASSTRKSPDISSSSEEGTPERGPTPPHAYWPDELEETRTNADEYGQEMFLQIFDLFTPEVQAQMQQRRSKRRRRCVQNNNYHYGSQAGATGSNEPEPKKKRKAFLLSPQVKKALPSKRNKRRSADNASDINSVPPSRSTSSSPQDDKRTCNECFKGGYNLEQCDQCKSNYHPQCHREEDEVNNATSRDPKEFLKERKLCPVCKKNNAKLIKKEVLINKNLQNTAQDLELKMAEEKTRREVLQKTGKMYKIQMNNLFKIVNSLKSENIGTSIQASSFTTSSKVSSSTTTGNDHVIELD</sequence>
<dbReference type="CDD" id="cd15489">
    <property type="entry name" value="PHD_SF"/>
    <property type="match status" value="1"/>
</dbReference>
<feature type="coiled-coil region" evidence="1">
    <location>
        <begin position="597"/>
        <end position="631"/>
    </location>
</feature>
<dbReference type="SUPFAM" id="SSF57903">
    <property type="entry name" value="FYVE/PHD zinc finger"/>
    <property type="match status" value="1"/>
</dbReference>
<dbReference type="VEuPathDB" id="VectorBase:SCAU015433"/>
<dbReference type="EnsemblMetazoa" id="SCAU015433-RB">
    <property type="protein sequence ID" value="SCAU015433-PB"/>
    <property type="gene ID" value="SCAU015433"/>
</dbReference>
<evidence type="ECO:0000256" key="2">
    <source>
        <dbReference type="SAM" id="MobiDB-lite"/>
    </source>
</evidence>
<evidence type="ECO:0000313" key="4">
    <source>
        <dbReference type="Proteomes" id="UP000095300"/>
    </source>
</evidence>
<feature type="region of interest" description="Disordered" evidence="2">
    <location>
        <begin position="450"/>
        <end position="535"/>
    </location>
</feature>
<feature type="compositionally biased region" description="Low complexity" evidence="2">
    <location>
        <begin position="8"/>
        <end position="19"/>
    </location>
</feature>
<accession>A0A1I8QAU6</accession>
<feature type="compositionally biased region" description="Low complexity" evidence="2">
    <location>
        <begin position="378"/>
        <end position="388"/>
    </location>
</feature>
<dbReference type="OrthoDB" id="7740893at2759"/>
<feature type="region of interest" description="Disordered" evidence="2">
    <location>
        <begin position="1"/>
        <end position="24"/>
    </location>
</feature>
<dbReference type="AlphaFoldDB" id="A0A1I8QAU6"/>
<feature type="compositionally biased region" description="Pro residues" evidence="2">
    <location>
        <begin position="182"/>
        <end position="191"/>
    </location>
</feature>
<feature type="region of interest" description="Disordered" evidence="2">
    <location>
        <begin position="343"/>
        <end position="418"/>
    </location>
</feature>
<dbReference type="Proteomes" id="UP000095300">
    <property type="component" value="Unassembled WGS sequence"/>
</dbReference>
<proteinExistence type="predicted"/>
<evidence type="ECO:0000313" key="3">
    <source>
        <dbReference type="EnsemblMetazoa" id="SCAU015433-PA"/>
    </source>
</evidence>
<keyword evidence="4" id="KW-1185">Reference proteome</keyword>
<dbReference type="KEGG" id="scac:106086816"/>
<dbReference type="EnsemblMetazoa" id="SCAU015433-RA">
    <property type="protein sequence ID" value="SCAU015433-PA"/>
    <property type="gene ID" value="SCAU015433"/>
</dbReference>
<name>A0A1I8QAU6_STOCA</name>
<dbReference type="STRING" id="35570.A0A1I8QAU6"/>
<feature type="compositionally biased region" description="Basic and acidic residues" evidence="2">
    <location>
        <begin position="172"/>
        <end position="181"/>
    </location>
</feature>
<gene>
    <name evidence="3" type="primary">106086816</name>
</gene>
<evidence type="ECO:0008006" key="5">
    <source>
        <dbReference type="Google" id="ProtNLM"/>
    </source>
</evidence>
<organism evidence="3 4">
    <name type="scientific">Stomoxys calcitrans</name>
    <name type="common">Stable fly</name>
    <name type="synonym">Conops calcitrans</name>
    <dbReference type="NCBI Taxonomy" id="35570"/>
    <lineage>
        <taxon>Eukaryota</taxon>
        <taxon>Metazoa</taxon>
        <taxon>Ecdysozoa</taxon>
        <taxon>Arthropoda</taxon>
        <taxon>Hexapoda</taxon>
        <taxon>Insecta</taxon>
        <taxon>Pterygota</taxon>
        <taxon>Neoptera</taxon>
        <taxon>Endopterygota</taxon>
        <taxon>Diptera</taxon>
        <taxon>Brachycera</taxon>
        <taxon>Muscomorpha</taxon>
        <taxon>Muscoidea</taxon>
        <taxon>Muscidae</taxon>
        <taxon>Stomoxys</taxon>
    </lineage>
</organism>
<feature type="compositionally biased region" description="Low complexity" evidence="2">
    <location>
        <begin position="661"/>
        <end position="675"/>
    </location>
</feature>
<dbReference type="InterPro" id="IPR013083">
    <property type="entry name" value="Znf_RING/FYVE/PHD"/>
</dbReference>
<feature type="region of interest" description="Disordered" evidence="2">
    <location>
        <begin position="660"/>
        <end position="684"/>
    </location>
</feature>
<dbReference type="InterPro" id="IPR011011">
    <property type="entry name" value="Znf_FYVE_PHD"/>
</dbReference>
<reference evidence="4" key="1">
    <citation type="submission" date="2015-05" db="EMBL/GenBank/DDBJ databases">
        <authorList>
            <person name="Wilson R.K."/>
            <person name="Warren W.C."/>
            <person name="Olafson P."/>
        </authorList>
    </citation>
    <scope>NUCLEOTIDE SEQUENCE [LARGE SCALE GENOMIC DNA]</scope>
    <source>
        <strain evidence="4">USDA</strain>
    </source>
</reference>
<feature type="compositionally biased region" description="Low complexity" evidence="2">
    <location>
        <begin position="519"/>
        <end position="530"/>
    </location>
</feature>
<feature type="compositionally biased region" description="Polar residues" evidence="2">
    <location>
        <begin position="389"/>
        <end position="401"/>
    </location>
</feature>
<feature type="compositionally biased region" description="Polar residues" evidence="2">
    <location>
        <begin position="465"/>
        <end position="480"/>
    </location>
</feature>
<evidence type="ECO:0000256" key="1">
    <source>
        <dbReference type="SAM" id="Coils"/>
    </source>
</evidence>